<dbReference type="OrthoDB" id="4773571at2"/>
<dbReference type="PROSITE" id="PS51257">
    <property type="entry name" value="PROKAR_LIPOPROTEIN"/>
    <property type="match status" value="1"/>
</dbReference>
<dbReference type="Gene3D" id="3.40.50.1980">
    <property type="entry name" value="Nitrogenase molybdenum iron protein domain"/>
    <property type="match status" value="1"/>
</dbReference>
<evidence type="ECO:0000313" key="2">
    <source>
        <dbReference type="EMBL" id="PAY24910.1"/>
    </source>
</evidence>
<gene>
    <name evidence="2" type="ORF">CEY15_00070</name>
</gene>
<organism evidence="2 3">
    <name type="scientific">Dietzia natronolimnaea</name>
    <dbReference type="NCBI Taxonomy" id="161920"/>
    <lineage>
        <taxon>Bacteria</taxon>
        <taxon>Bacillati</taxon>
        <taxon>Actinomycetota</taxon>
        <taxon>Actinomycetes</taxon>
        <taxon>Mycobacteriales</taxon>
        <taxon>Dietziaceae</taxon>
        <taxon>Dietzia</taxon>
    </lineage>
</organism>
<evidence type="ECO:0000313" key="3">
    <source>
        <dbReference type="Proteomes" id="UP000218810"/>
    </source>
</evidence>
<comment type="caution">
    <text evidence="2">The sequence shown here is derived from an EMBL/GenBank/DDBJ whole genome shotgun (WGS) entry which is preliminary data.</text>
</comment>
<reference evidence="3" key="1">
    <citation type="submission" date="2017-09" db="EMBL/GenBank/DDBJ databases">
        <authorList>
            <person name="Zhang Y."/>
            <person name="Huang X."/>
            <person name="Liu J."/>
            <person name="Lu L."/>
            <person name="Peng K."/>
        </authorList>
    </citation>
    <scope>NUCLEOTIDE SEQUENCE [LARGE SCALE GENOMIC DNA]</scope>
    <source>
        <strain evidence="3">S-XJ-1</strain>
    </source>
</reference>
<dbReference type="PROSITE" id="PS51318">
    <property type="entry name" value="TAT"/>
    <property type="match status" value="1"/>
</dbReference>
<feature type="region of interest" description="Disordered" evidence="1">
    <location>
        <begin position="19"/>
        <end position="55"/>
    </location>
</feature>
<sequence length="282" mass="29724">MNSRRDVLRVALGAGLGLAGLTACGPGGGTTSPATTSRDPLAPPSPVRTPTDDPPVRRVIALSSADLDALVALGMEPEAAWAVDGTGPRPWRDRPSPPAPDWGGPGLPSLRSLLPFGADAFALAAADVSEAQLRGYEQLATVIADPDGRPGWRRHLELVAEAVHRDPTRVAASAKEALDGWAEGQRRLGVEALAVVVGTGARPDTPVATLDGRSPLADEIRELGFDIVSHREPVPYRQLRRPGVQVVRVDPRDDDLVAAVRQPSVSSLPWALGRLVEGRRPA</sequence>
<dbReference type="AlphaFoldDB" id="A0A2A2WUM8"/>
<evidence type="ECO:0008006" key="4">
    <source>
        <dbReference type="Google" id="ProtNLM"/>
    </source>
</evidence>
<dbReference type="Proteomes" id="UP000218810">
    <property type="component" value="Unassembled WGS sequence"/>
</dbReference>
<protein>
    <recommendedName>
        <fullName evidence="4">ABC transporter substrate-binding protein</fullName>
    </recommendedName>
</protein>
<evidence type="ECO:0000256" key="1">
    <source>
        <dbReference type="SAM" id="MobiDB-lite"/>
    </source>
</evidence>
<accession>A0A2A2WUM8</accession>
<dbReference type="SUPFAM" id="SSF53807">
    <property type="entry name" value="Helical backbone' metal receptor"/>
    <property type="match status" value="1"/>
</dbReference>
<dbReference type="EMBL" id="NTGA01000001">
    <property type="protein sequence ID" value="PAY24910.1"/>
    <property type="molecule type" value="Genomic_DNA"/>
</dbReference>
<dbReference type="RefSeq" id="WP_095716770.1">
    <property type="nucleotide sequence ID" value="NZ_NTGA01000001.1"/>
</dbReference>
<name>A0A2A2WUM8_9ACTN</name>
<keyword evidence="3" id="KW-1185">Reference proteome</keyword>
<feature type="region of interest" description="Disordered" evidence="1">
    <location>
        <begin position="81"/>
        <end position="106"/>
    </location>
</feature>
<dbReference type="InterPro" id="IPR006311">
    <property type="entry name" value="TAT_signal"/>
</dbReference>
<proteinExistence type="predicted"/>